<evidence type="ECO:0000256" key="12">
    <source>
        <dbReference type="SAM" id="MobiDB-lite"/>
    </source>
</evidence>
<evidence type="ECO:0000256" key="2">
    <source>
        <dbReference type="ARBA" id="ARBA00004123"/>
    </source>
</evidence>
<keyword evidence="3" id="KW-0479">Metal-binding</keyword>
<dbReference type="PANTHER" id="PTHR12480">
    <property type="entry name" value="ARGININE DEMETHYLASE AND LYSYL-HYDROXYLASE JMJD"/>
    <property type="match status" value="1"/>
</dbReference>
<evidence type="ECO:0000256" key="11">
    <source>
        <dbReference type="ARBA" id="ARBA00038068"/>
    </source>
</evidence>
<reference evidence="14 15" key="1">
    <citation type="submission" date="2024-03" db="EMBL/GenBank/DDBJ databases">
        <title>Aureococcus anophagefferens CCMP1851 and Kratosvirus quantuckense: Draft genome of a second virus-susceptible host strain in the model system.</title>
        <authorList>
            <person name="Chase E."/>
            <person name="Truchon A.R."/>
            <person name="Schepens W."/>
            <person name="Wilhelm S.W."/>
        </authorList>
    </citation>
    <scope>NUCLEOTIDE SEQUENCE [LARGE SCALE GENOMIC DNA]</scope>
    <source>
        <strain evidence="14 15">CCMP1851</strain>
    </source>
</reference>
<dbReference type="SUPFAM" id="SSF51197">
    <property type="entry name" value="Clavaminate synthase-like"/>
    <property type="match status" value="1"/>
</dbReference>
<proteinExistence type="inferred from homology"/>
<protein>
    <submittedName>
        <fullName evidence="14">Histone arginine demethylase</fullName>
    </submittedName>
</protein>
<evidence type="ECO:0000256" key="7">
    <source>
        <dbReference type="ARBA" id="ARBA00023004"/>
    </source>
</evidence>
<dbReference type="Pfam" id="PF02373">
    <property type="entry name" value="JmjC"/>
    <property type="match status" value="1"/>
</dbReference>
<gene>
    <name evidence="14" type="ORF">SO694_00108010</name>
</gene>
<dbReference type="Gene3D" id="2.60.120.650">
    <property type="entry name" value="Cupin"/>
    <property type="match status" value="1"/>
</dbReference>
<keyword evidence="4" id="KW-0156">Chromatin regulator</keyword>
<dbReference type="EMBL" id="JBBJCI010000361">
    <property type="protein sequence ID" value="KAK7233337.1"/>
    <property type="molecule type" value="Genomic_DNA"/>
</dbReference>
<name>A0ABR1FM46_AURAN</name>
<keyword evidence="5" id="KW-0223">Dioxygenase</keyword>
<dbReference type="PANTHER" id="PTHR12480:SF32">
    <property type="entry name" value="BIFUNCTIONAL ARGININE DEMETHYLASE AND LYSYL-HYDROXYLASE JMJD6"/>
    <property type="match status" value="1"/>
</dbReference>
<dbReference type="PROSITE" id="PS51184">
    <property type="entry name" value="JMJC"/>
    <property type="match status" value="1"/>
</dbReference>
<dbReference type="InterPro" id="IPR050910">
    <property type="entry name" value="JMJD6_ArgDemeth/LysHydrox"/>
</dbReference>
<evidence type="ECO:0000256" key="3">
    <source>
        <dbReference type="ARBA" id="ARBA00022723"/>
    </source>
</evidence>
<accession>A0ABR1FM46</accession>
<evidence type="ECO:0000313" key="15">
    <source>
        <dbReference type="Proteomes" id="UP001363151"/>
    </source>
</evidence>
<keyword evidence="8" id="KW-0805">Transcription regulation</keyword>
<keyword evidence="10" id="KW-0539">Nucleus</keyword>
<comment type="subcellular location">
    <subcellularLocation>
        <location evidence="2">Nucleus</location>
    </subcellularLocation>
</comment>
<evidence type="ECO:0000256" key="8">
    <source>
        <dbReference type="ARBA" id="ARBA00023015"/>
    </source>
</evidence>
<keyword evidence="15" id="KW-1185">Reference proteome</keyword>
<feature type="domain" description="JmjC" evidence="13">
    <location>
        <begin position="143"/>
        <end position="308"/>
    </location>
</feature>
<comment type="caution">
    <text evidence="14">The sequence shown here is derived from an EMBL/GenBank/DDBJ whole genome shotgun (WGS) entry which is preliminary data.</text>
</comment>
<dbReference type="Proteomes" id="UP001363151">
    <property type="component" value="Unassembled WGS sequence"/>
</dbReference>
<dbReference type="InterPro" id="IPR003347">
    <property type="entry name" value="JmjC_dom"/>
</dbReference>
<evidence type="ECO:0000256" key="6">
    <source>
        <dbReference type="ARBA" id="ARBA00023002"/>
    </source>
</evidence>
<evidence type="ECO:0000256" key="10">
    <source>
        <dbReference type="ARBA" id="ARBA00023242"/>
    </source>
</evidence>
<evidence type="ECO:0000256" key="4">
    <source>
        <dbReference type="ARBA" id="ARBA00022853"/>
    </source>
</evidence>
<evidence type="ECO:0000313" key="14">
    <source>
        <dbReference type="EMBL" id="KAK7233337.1"/>
    </source>
</evidence>
<dbReference type="SMART" id="SM00558">
    <property type="entry name" value="JmjC"/>
    <property type="match status" value="1"/>
</dbReference>
<comment type="cofactor">
    <cofactor evidence="1">
        <name>Fe(2+)</name>
        <dbReference type="ChEBI" id="CHEBI:29033"/>
    </cofactor>
</comment>
<keyword evidence="9" id="KW-0804">Transcription</keyword>
<comment type="similarity">
    <text evidence="11">Belongs to the JMJD6 family.</text>
</comment>
<evidence type="ECO:0000259" key="13">
    <source>
        <dbReference type="PROSITE" id="PS51184"/>
    </source>
</evidence>
<keyword evidence="7" id="KW-0408">Iron</keyword>
<keyword evidence="6" id="KW-0560">Oxidoreductase</keyword>
<feature type="region of interest" description="Disordered" evidence="12">
    <location>
        <begin position="332"/>
        <end position="351"/>
    </location>
</feature>
<evidence type="ECO:0000256" key="9">
    <source>
        <dbReference type="ARBA" id="ARBA00023163"/>
    </source>
</evidence>
<evidence type="ECO:0000256" key="1">
    <source>
        <dbReference type="ARBA" id="ARBA00001954"/>
    </source>
</evidence>
<evidence type="ECO:0000256" key="5">
    <source>
        <dbReference type="ARBA" id="ARBA00022964"/>
    </source>
</evidence>
<sequence length="351" mass="39582">MRRAKTRHRPRLKDWSRDGFATTRSSEFESLAAGRCEGEGAERVCRLDYGVLCAAAFARNYELTSTPVIVRDVPAREGWSAAGWSYDGFFGDSAFRGLRMKCGEDDDGRTIRVTLKDFATYAAQDCMGDDSPLYVFDGGFGDRAGREAVVGAFRAPTFCGRDDLFELVGERRRPPHRWLLVGPRRSGTCAHVDPLGTSAWNTLLTGRKRWVLFEPGTSRHVAKGSRLYDPRVEDDEAINYFVDILPRIRAAYPEARRVECIQEPGETIFVPGGWWHAVINLEDTIGVTQNFASRGNFDDVWDRARVGRRSMARTWLAALEAHGDPEIRRLAGRAAMHRPPFPSKSRKRKLH</sequence>
<organism evidence="14 15">
    <name type="scientific">Aureococcus anophagefferens</name>
    <name type="common">Harmful bloom alga</name>
    <dbReference type="NCBI Taxonomy" id="44056"/>
    <lineage>
        <taxon>Eukaryota</taxon>
        <taxon>Sar</taxon>
        <taxon>Stramenopiles</taxon>
        <taxon>Ochrophyta</taxon>
        <taxon>Pelagophyceae</taxon>
        <taxon>Pelagomonadales</taxon>
        <taxon>Pelagomonadaceae</taxon>
        <taxon>Aureococcus</taxon>
    </lineage>
</organism>